<keyword evidence="3" id="KW-1185">Reference proteome</keyword>
<dbReference type="Pfam" id="PF22366">
    <property type="entry name" value="NDH2_C"/>
    <property type="match status" value="1"/>
</dbReference>
<dbReference type="InterPro" id="IPR054585">
    <property type="entry name" value="NDH2-like_C"/>
</dbReference>
<protein>
    <recommendedName>
        <fullName evidence="1">External alternative NADH-ubiquinone oxidoreductase-like C-terminal domain-containing protein</fullName>
    </recommendedName>
</protein>
<evidence type="ECO:0000259" key="1">
    <source>
        <dbReference type="Pfam" id="PF22366"/>
    </source>
</evidence>
<dbReference type="EMBL" id="KV417572">
    <property type="protein sequence ID" value="KZP18497.1"/>
    <property type="molecule type" value="Genomic_DNA"/>
</dbReference>
<feature type="domain" description="External alternative NADH-ubiquinone oxidoreductase-like C-terminal" evidence="1">
    <location>
        <begin position="24"/>
        <end position="73"/>
    </location>
</feature>
<name>A0A166H5C3_9AGAM</name>
<accession>A0A166H5C3</accession>
<dbReference type="Gene3D" id="3.50.50.100">
    <property type="match status" value="1"/>
</dbReference>
<proteinExistence type="predicted"/>
<gene>
    <name evidence="2" type="ORF">FIBSPDRAFT_1046182</name>
</gene>
<dbReference type="OrthoDB" id="3244603at2759"/>
<dbReference type="Proteomes" id="UP000076532">
    <property type="component" value="Unassembled WGS sequence"/>
</dbReference>
<evidence type="ECO:0000313" key="2">
    <source>
        <dbReference type="EMBL" id="KZP18497.1"/>
    </source>
</evidence>
<dbReference type="STRING" id="436010.A0A166H5C3"/>
<organism evidence="2 3">
    <name type="scientific">Athelia psychrophila</name>
    <dbReference type="NCBI Taxonomy" id="1759441"/>
    <lineage>
        <taxon>Eukaryota</taxon>
        <taxon>Fungi</taxon>
        <taxon>Dikarya</taxon>
        <taxon>Basidiomycota</taxon>
        <taxon>Agaricomycotina</taxon>
        <taxon>Agaricomycetes</taxon>
        <taxon>Agaricomycetidae</taxon>
        <taxon>Atheliales</taxon>
        <taxon>Atheliaceae</taxon>
        <taxon>Athelia</taxon>
    </lineage>
</organism>
<dbReference type="AlphaFoldDB" id="A0A166H5C3"/>
<evidence type="ECO:0000313" key="3">
    <source>
        <dbReference type="Proteomes" id="UP000076532"/>
    </source>
</evidence>
<sequence>MAKEKEALSKQLEKLKLRLFHYSHQGSLVYIESNKAIADLPFFDRNFASGGVVTFLFWRSVHLSTLFSLNNRTQDQGPWTVSLVFPFASCIRLSYDLTFQ</sequence>
<reference evidence="2 3" key="1">
    <citation type="journal article" date="2016" name="Mol. Biol. Evol.">
        <title>Comparative Genomics of Early-Diverging Mushroom-Forming Fungi Provides Insights into the Origins of Lignocellulose Decay Capabilities.</title>
        <authorList>
            <person name="Nagy L.G."/>
            <person name="Riley R."/>
            <person name="Tritt A."/>
            <person name="Adam C."/>
            <person name="Daum C."/>
            <person name="Floudas D."/>
            <person name="Sun H."/>
            <person name="Yadav J.S."/>
            <person name="Pangilinan J."/>
            <person name="Larsson K.H."/>
            <person name="Matsuura K."/>
            <person name="Barry K."/>
            <person name="Labutti K."/>
            <person name="Kuo R."/>
            <person name="Ohm R.A."/>
            <person name="Bhattacharya S.S."/>
            <person name="Shirouzu T."/>
            <person name="Yoshinaga Y."/>
            <person name="Martin F.M."/>
            <person name="Grigoriev I.V."/>
            <person name="Hibbett D.S."/>
        </authorList>
    </citation>
    <scope>NUCLEOTIDE SEQUENCE [LARGE SCALE GENOMIC DNA]</scope>
    <source>
        <strain evidence="2 3">CBS 109695</strain>
    </source>
</reference>